<reference evidence="2 3" key="1">
    <citation type="submission" date="2014-09" db="EMBL/GenBank/DDBJ databases">
        <authorList>
            <person name="Lapin J.S."/>
            <person name="Pope W.H."/>
            <person name="Hua J."/>
            <person name="Ford M.E."/>
            <person name="Conway J.F."/>
            <person name="Hatfull G.F."/>
            <person name="Hendrix R.W."/>
        </authorList>
    </citation>
    <scope>NUCLEOTIDE SEQUENCE [LARGE SCALE GENOMIC DNA]</scope>
</reference>
<protein>
    <submittedName>
        <fullName evidence="2">Uncharacterized protein</fullName>
    </submittedName>
</protein>
<dbReference type="EMBL" id="KM507819">
    <property type="protein sequence ID" value="AIT14377.1"/>
    <property type="molecule type" value="Genomic_DNA"/>
</dbReference>
<gene>
    <name evidence="2" type="primary">487</name>
    <name evidence="2" type="ORF">PBI_121Q_487</name>
</gene>
<dbReference type="Proteomes" id="UP000029889">
    <property type="component" value="Segment"/>
</dbReference>
<proteinExistence type="predicted"/>
<dbReference type="RefSeq" id="YP_009102074.1">
    <property type="nucleotide sequence ID" value="NC_025447.1"/>
</dbReference>
<evidence type="ECO:0000313" key="3">
    <source>
        <dbReference type="Proteomes" id="UP000029889"/>
    </source>
</evidence>
<dbReference type="KEGG" id="vg:22111527"/>
<dbReference type="OrthoDB" id="36712at10239"/>
<organism evidence="2 3">
    <name type="scientific">Escherichia phage 121Q</name>
    <dbReference type="NCBI Taxonomy" id="1555202"/>
    <lineage>
        <taxon>Viruses</taxon>
        <taxon>Duplodnaviria</taxon>
        <taxon>Heunggongvirae</taxon>
        <taxon>Uroviricota</taxon>
        <taxon>Caudoviricetes</taxon>
        <taxon>Asteriusvirus</taxon>
        <taxon>Asteriusvirus av121Q</taxon>
    </lineage>
</organism>
<evidence type="ECO:0000313" key="2">
    <source>
        <dbReference type="EMBL" id="AIT14377.1"/>
    </source>
</evidence>
<accession>A0A097EY71</accession>
<feature type="region of interest" description="Disordered" evidence="1">
    <location>
        <begin position="37"/>
        <end position="56"/>
    </location>
</feature>
<sequence>MKEVIDYKCKNCGKDKGKHSVQGMACPNPGRGNFRGFSTEKSYEPDHTKPVMGYKL</sequence>
<dbReference type="GeneID" id="22111527"/>
<keyword evidence="3" id="KW-1185">Reference proteome</keyword>
<name>A0A097EY71_9CAUD</name>
<evidence type="ECO:0000256" key="1">
    <source>
        <dbReference type="SAM" id="MobiDB-lite"/>
    </source>
</evidence>